<protein>
    <recommendedName>
        <fullName evidence="4">DUF3426 domain-containing protein</fullName>
    </recommendedName>
</protein>
<dbReference type="RefSeq" id="WP_165782368.1">
    <property type="nucleotide sequence ID" value="NZ_NPZB01000001.1"/>
</dbReference>
<proteinExistence type="predicted"/>
<keyword evidence="3" id="KW-1185">Reference proteome</keyword>
<keyword evidence="1" id="KW-1133">Transmembrane helix</keyword>
<name>A0A2K1Q207_9GAMM</name>
<accession>A0A2K1Q207</accession>
<sequence length="188" mass="19736">MAEESAAPRFARGTPEIEPGKLPVPRWLWPAIAALGLLLLLQVVIGGRAALANDVATRPFVVAICKVFACNVPSWSEPAALQIVDHRIHAAPDHPGVLVVEASFRNDARWPQAWPLLQLTLSDINGVPIAQGKFAAAQYLAGAHAAEIGSGQTAAVQLNVTDPTQKAVSFDFALLPATGGVVAGTNTR</sequence>
<evidence type="ECO:0000256" key="1">
    <source>
        <dbReference type="SAM" id="Phobius"/>
    </source>
</evidence>
<comment type="caution">
    <text evidence="2">The sequence shown here is derived from an EMBL/GenBank/DDBJ whole genome shotgun (WGS) entry which is preliminary data.</text>
</comment>
<keyword evidence="1" id="KW-0472">Membrane</keyword>
<keyword evidence="1" id="KW-0812">Transmembrane</keyword>
<dbReference type="AlphaFoldDB" id="A0A2K1Q207"/>
<dbReference type="EMBL" id="NPZB01000001">
    <property type="protein sequence ID" value="PNS09066.1"/>
    <property type="molecule type" value="Genomic_DNA"/>
</dbReference>
<evidence type="ECO:0000313" key="2">
    <source>
        <dbReference type="EMBL" id="PNS09066.1"/>
    </source>
</evidence>
<dbReference type="Proteomes" id="UP000236220">
    <property type="component" value="Unassembled WGS sequence"/>
</dbReference>
<feature type="transmembrane region" description="Helical" evidence="1">
    <location>
        <begin position="27"/>
        <end position="51"/>
    </location>
</feature>
<gene>
    <name evidence="2" type="ORF">Lysil_0695</name>
</gene>
<dbReference type="InterPro" id="IPR021834">
    <property type="entry name" value="DUF3426"/>
</dbReference>
<evidence type="ECO:0000313" key="3">
    <source>
        <dbReference type="Proteomes" id="UP000236220"/>
    </source>
</evidence>
<evidence type="ECO:0008006" key="4">
    <source>
        <dbReference type="Google" id="ProtNLM"/>
    </source>
</evidence>
<organism evidence="2 3">
    <name type="scientific">Solilutibacter silvestris</name>
    <dbReference type="NCBI Taxonomy" id="1645665"/>
    <lineage>
        <taxon>Bacteria</taxon>
        <taxon>Pseudomonadati</taxon>
        <taxon>Pseudomonadota</taxon>
        <taxon>Gammaproteobacteria</taxon>
        <taxon>Lysobacterales</taxon>
        <taxon>Lysobacteraceae</taxon>
        <taxon>Solilutibacter</taxon>
    </lineage>
</organism>
<reference evidence="2 3" key="1">
    <citation type="submission" date="2017-08" db="EMBL/GenBank/DDBJ databases">
        <title>Lysobacter sylvestris genome.</title>
        <authorList>
            <person name="Zhang D.-C."/>
            <person name="Albuquerque L."/>
            <person name="Franca L."/>
            <person name="Froufe H.J.C."/>
            <person name="Barroso C."/>
            <person name="Egas C."/>
            <person name="Da Costa M."/>
            <person name="Margesin R."/>
        </authorList>
    </citation>
    <scope>NUCLEOTIDE SEQUENCE [LARGE SCALE GENOMIC DNA]</scope>
    <source>
        <strain evidence="2 3">AM20-91</strain>
    </source>
</reference>
<dbReference type="Pfam" id="PF11906">
    <property type="entry name" value="DUF3426"/>
    <property type="match status" value="1"/>
</dbReference>